<organism evidence="4 5">
    <name type="scientific">Mycolicibacterium fortuitum</name>
    <name type="common">Mycobacterium fortuitum</name>
    <dbReference type="NCBI Taxonomy" id="1766"/>
    <lineage>
        <taxon>Bacteria</taxon>
        <taxon>Bacillati</taxon>
        <taxon>Actinomycetota</taxon>
        <taxon>Actinomycetes</taxon>
        <taxon>Mycobacteriales</taxon>
        <taxon>Mycobacteriaceae</taxon>
        <taxon>Mycolicibacterium</taxon>
    </lineage>
</organism>
<dbReference type="Pfam" id="PF13602">
    <property type="entry name" value="ADH_zinc_N_2"/>
    <property type="match status" value="1"/>
</dbReference>
<gene>
    <name evidence="4" type="ORF">XA26_20830</name>
</gene>
<keyword evidence="1" id="KW-0521">NADP</keyword>
<dbReference type="STRING" id="1766.XA26_20830"/>
<accession>A0A0N9XHW1</accession>
<dbReference type="PATRIC" id="fig|1766.6.peg.2072"/>
<dbReference type="RefSeq" id="WP_054601813.1">
    <property type="nucleotide sequence ID" value="NZ_CP011269.1"/>
</dbReference>
<dbReference type="InterPro" id="IPR036291">
    <property type="entry name" value="NAD(P)-bd_dom_sf"/>
</dbReference>
<dbReference type="GO" id="GO:0070402">
    <property type="term" value="F:NADPH binding"/>
    <property type="evidence" value="ECO:0007669"/>
    <property type="project" value="TreeGrafter"/>
</dbReference>
<dbReference type="Gene3D" id="3.90.180.10">
    <property type="entry name" value="Medium-chain alcohol dehydrogenases, catalytic domain"/>
    <property type="match status" value="1"/>
</dbReference>
<dbReference type="InterPro" id="IPR011032">
    <property type="entry name" value="GroES-like_sf"/>
</dbReference>
<evidence type="ECO:0000256" key="1">
    <source>
        <dbReference type="ARBA" id="ARBA00022857"/>
    </source>
</evidence>
<dbReference type="InterPro" id="IPR013154">
    <property type="entry name" value="ADH-like_N"/>
</dbReference>
<keyword evidence="2" id="KW-0560">Oxidoreductase</keyword>
<proteinExistence type="predicted"/>
<evidence type="ECO:0000259" key="3">
    <source>
        <dbReference type="SMART" id="SM00829"/>
    </source>
</evidence>
<name>A0A0N9XHW1_MYCFO</name>
<evidence type="ECO:0000256" key="2">
    <source>
        <dbReference type="ARBA" id="ARBA00023002"/>
    </source>
</evidence>
<evidence type="ECO:0000313" key="4">
    <source>
        <dbReference type="EMBL" id="ALI25929.1"/>
    </source>
</evidence>
<dbReference type="SMART" id="SM00829">
    <property type="entry name" value="PKS_ER"/>
    <property type="match status" value="1"/>
</dbReference>
<dbReference type="GO" id="GO:0016651">
    <property type="term" value="F:oxidoreductase activity, acting on NAD(P)H"/>
    <property type="evidence" value="ECO:0007669"/>
    <property type="project" value="TreeGrafter"/>
</dbReference>
<dbReference type="SUPFAM" id="SSF51735">
    <property type="entry name" value="NAD(P)-binding Rossmann-fold domains"/>
    <property type="match status" value="1"/>
</dbReference>
<dbReference type="Gene3D" id="3.40.50.720">
    <property type="entry name" value="NAD(P)-binding Rossmann-like Domain"/>
    <property type="match status" value="1"/>
</dbReference>
<dbReference type="KEGG" id="mft:XA26_20830"/>
<dbReference type="PANTHER" id="PTHR48106">
    <property type="entry name" value="QUINONE OXIDOREDUCTASE PIG3-RELATED"/>
    <property type="match status" value="1"/>
</dbReference>
<dbReference type="EMBL" id="CP011269">
    <property type="protein sequence ID" value="ALI25929.1"/>
    <property type="molecule type" value="Genomic_DNA"/>
</dbReference>
<dbReference type="Pfam" id="PF08240">
    <property type="entry name" value="ADH_N"/>
    <property type="match status" value="1"/>
</dbReference>
<dbReference type="SUPFAM" id="SSF50129">
    <property type="entry name" value="GroES-like"/>
    <property type="match status" value="1"/>
</dbReference>
<protein>
    <submittedName>
        <fullName evidence="4">Putative dehydrogenase</fullName>
    </submittedName>
</protein>
<dbReference type="AlphaFoldDB" id="A0A0N9XHW1"/>
<reference evidence="4 5" key="1">
    <citation type="journal article" date="2015" name="MBio">
        <title>Enzymatic Degradation of Phenazines Can Generate Energy and Protect Sensitive Organisms from Toxicity.</title>
        <authorList>
            <person name="Costa K.C."/>
            <person name="Bergkessel M."/>
            <person name="Saunders S."/>
            <person name="Korlach J."/>
            <person name="Newman D.K."/>
        </authorList>
    </citation>
    <scope>NUCLEOTIDE SEQUENCE [LARGE SCALE GENOMIC DNA]</scope>
    <source>
        <strain evidence="4 5">CT6</strain>
    </source>
</reference>
<feature type="domain" description="Enoyl reductase (ER)" evidence="3">
    <location>
        <begin position="15"/>
        <end position="303"/>
    </location>
</feature>
<dbReference type="PANTHER" id="PTHR48106:SF18">
    <property type="entry name" value="QUINONE OXIDOREDUCTASE PIG3"/>
    <property type="match status" value="1"/>
</dbReference>
<sequence length="305" mass="31131">MSVATFRAAVVRIPGGPDSIEVIDVPLVEAGPGQVRVKVAAATVNPVDLGVAAGVFHDLGLVHQPDRTGLGWEFAGTVESAGPGVDLAVGTRVAGMVAGFDRDYGTYAERLLVSVADVAVVPDGLDLIAASTVPLNGLTAAQILDLLGDAPVGGDRLLVTGAAGAVGGYLLTLAQERGWKVTGLARTHDEEFVRGLGADFTADAQPGWDAVADAGAMQQSALALVRDGGRFVGVQPSAQLPAERGVAVSAVVAHPDGSRLADLLARMASGQLQARMHAVLPLDQVADAHRALAKGGVRGRYVIRP</sequence>
<dbReference type="InterPro" id="IPR020843">
    <property type="entry name" value="ER"/>
</dbReference>
<keyword evidence="5" id="KW-1185">Reference proteome</keyword>
<dbReference type="Proteomes" id="UP000057134">
    <property type="component" value="Chromosome"/>
</dbReference>
<evidence type="ECO:0000313" key="5">
    <source>
        <dbReference type="Proteomes" id="UP000057134"/>
    </source>
</evidence>
<dbReference type="CDD" id="cd05289">
    <property type="entry name" value="MDR_like_2"/>
    <property type="match status" value="1"/>
</dbReference>